<feature type="non-terminal residue" evidence="1">
    <location>
        <position position="1"/>
    </location>
</feature>
<dbReference type="EMBL" id="GECZ01004911">
    <property type="protein sequence ID" value="JAS64858.1"/>
    <property type="molecule type" value="Transcribed_RNA"/>
</dbReference>
<proteinExistence type="predicted"/>
<dbReference type="AlphaFoldDB" id="A0A1B6GR03"/>
<reference evidence="1" key="1">
    <citation type="submission" date="2015-11" db="EMBL/GenBank/DDBJ databases">
        <title>De novo transcriptome assembly of four potential Pierce s Disease insect vectors from Arizona vineyards.</title>
        <authorList>
            <person name="Tassone E.E."/>
        </authorList>
    </citation>
    <scope>NUCLEOTIDE SEQUENCE</scope>
</reference>
<name>A0A1B6GR03_9HEMI</name>
<gene>
    <name evidence="1" type="ORF">g.50591</name>
</gene>
<accession>A0A1B6GR03</accession>
<evidence type="ECO:0000313" key="1">
    <source>
        <dbReference type="EMBL" id="JAS64858.1"/>
    </source>
</evidence>
<sequence>PDMLSRSTVPDENSEVQISSIEVQQGDKWYTKMMNQVKENSGKFSQWKVEDGRLWKLVSNNQPRIEDTSEWKKVVPKPDRAALLHQLHDTPPAGHLGSHKT</sequence>
<organism evidence="1">
    <name type="scientific">Cuerna arida</name>
    <dbReference type="NCBI Taxonomy" id="1464854"/>
    <lineage>
        <taxon>Eukaryota</taxon>
        <taxon>Metazoa</taxon>
        <taxon>Ecdysozoa</taxon>
        <taxon>Arthropoda</taxon>
        <taxon>Hexapoda</taxon>
        <taxon>Insecta</taxon>
        <taxon>Pterygota</taxon>
        <taxon>Neoptera</taxon>
        <taxon>Paraneoptera</taxon>
        <taxon>Hemiptera</taxon>
        <taxon>Auchenorrhyncha</taxon>
        <taxon>Membracoidea</taxon>
        <taxon>Cicadellidae</taxon>
        <taxon>Cicadellinae</taxon>
        <taxon>Proconiini</taxon>
        <taxon>Cuerna</taxon>
    </lineage>
</organism>
<feature type="non-terminal residue" evidence="1">
    <location>
        <position position="101"/>
    </location>
</feature>
<protein>
    <submittedName>
        <fullName evidence="1">Uncharacterized protein</fullName>
    </submittedName>
</protein>
<dbReference type="Gene3D" id="1.10.340.70">
    <property type="match status" value="1"/>
</dbReference>